<reference evidence="1 2" key="1">
    <citation type="submission" date="2015-07" db="EMBL/GenBank/DDBJ databases">
        <title>The genome of Pseudoloma neurophilia, a relevant intracellular parasite of the zebrafish.</title>
        <authorList>
            <person name="Ndikumana S."/>
            <person name="Pelin A."/>
            <person name="Sanders J."/>
            <person name="Corradi N."/>
        </authorList>
    </citation>
    <scope>NUCLEOTIDE SEQUENCE [LARGE SCALE GENOMIC DNA]</scope>
    <source>
        <strain evidence="1 2">MK1</strain>
    </source>
</reference>
<accession>A0A0R0LXI0</accession>
<dbReference type="EMBL" id="LGUB01000157">
    <property type="protein sequence ID" value="KRH94003.1"/>
    <property type="molecule type" value="Genomic_DNA"/>
</dbReference>
<name>A0A0R0LXI0_9MICR</name>
<dbReference type="AlphaFoldDB" id="A0A0R0LXI0"/>
<evidence type="ECO:0000313" key="2">
    <source>
        <dbReference type="Proteomes" id="UP000051530"/>
    </source>
</evidence>
<organism evidence="1 2">
    <name type="scientific">Pseudoloma neurophilia</name>
    <dbReference type="NCBI Taxonomy" id="146866"/>
    <lineage>
        <taxon>Eukaryota</taxon>
        <taxon>Fungi</taxon>
        <taxon>Fungi incertae sedis</taxon>
        <taxon>Microsporidia</taxon>
        <taxon>Pseudoloma</taxon>
    </lineage>
</organism>
<keyword evidence="2" id="KW-1185">Reference proteome</keyword>
<sequence length="41" mass="5227">MLLFLEENESIFQLRKKNMKRWIIISQQKRINYDKRIKNFI</sequence>
<evidence type="ECO:0000313" key="1">
    <source>
        <dbReference type="EMBL" id="KRH94003.1"/>
    </source>
</evidence>
<dbReference type="Proteomes" id="UP000051530">
    <property type="component" value="Unassembled WGS sequence"/>
</dbReference>
<dbReference type="VEuPathDB" id="MicrosporidiaDB:M153_4350006374"/>
<gene>
    <name evidence="1" type="ORF">M153_4350006374</name>
</gene>
<comment type="caution">
    <text evidence="1">The sequence shown here is derived from an EMBL/GenBank/DDBJ whole genome shotgun (WGS) entry which is preliminary data.</text>
</comment>
<protein>
    <submittedName>
        <fullName evidence="1">Uncharacterized protein</fullName>
    </submittedName>
</protein>
<proteinExistence type="predicted"/>